<organism evidence="1 2">
    <name type="scientific">Castanea mollissima</name>
    <name type="common">Chinese chestnut</name>
    <dbReference type="NCBI Taxonomy" id="60419"/>
    <lineage>
        <taxon>Eukaryota</taxon>
        <taxon>Viridiplantae</taxon>
        <taxon>Streptophyta</taxon>
        <taxon>Embryophyta</taxon>
        <taxon>Tracheophyta</taxon>
        <taxon>Spermatophyta</taxon>
        <taxon>Magnoliopsida</taxon>
        <taxon>eudicotyledons</taxon>
        <taxon>Gunneridae</taxon>
        <taxon>Pentapetalae</taxon>
        <taxon>rosids</taxon>
        <taxon>fabids</taxon>
        <taxon>Fagales</taxon>
        <taxon>Fagaceae</taxon>
        <taxon>Castanea</taxon>
    </lineage>
</organism>
<proteinExistence type="predicted"/>
<evidence type="ECO:0000313" key="2">
    <source>
        <dbReference type="Proteomes" id="UP000737018"/>
    </source>
</evidence>
<dbReference type="Proteomes" id="UP000737018">
    <property type="component" value="Unassembled WGS sequence"/>
</dbReference>
<gene>
    <name evidence="1" type="ORF">CMV_002764</name>
</gene>
<accession>A0A8J4S0X2</accession>
<keyword evidence="2" id="KW-1185">Reference proteome</keyword>
<dbReference type="AlphaFoldDB" id="A0A8J4S0X2"/>
<dbReference type="EMBL" id="JRKL02000206">
    <property type="protein sequence ID" value="KAF3973831.1"/>
    <property type="molecule type" value="Genomic_DNA"/>
</dbReference>
<comment type="caution">
    <text evidence="1">The sequence shown here is derived from an EMBL/GenBank/DDBJ whole genome shotgun (WGS) entry which is preliminary data.</text>
</comment>
<sequence>MGGFRPAWVASARRGPCVVVGHGWLLMVAVLVASRGSGFDRCLRSRLEWVASDRHGTMANLLPIRSFRRH</sequence>
<evidence type="ECO:0000313" key="1">
    <source>
        <dbReference type="EMBL" id="KAF3973831.1"/>
    </source>
</evidence>
<reference evidence="1" key="1">
    <citation type="submission" date="2020-03" db="EMBL/GenBank/DDBJ databases">
        <title>Castanea mollissima Vanexum genome sequencing.</title>
        <authorList>
            <person name="Staton M."/>
        </authorList>
    </citation>
    <scope>NUCLEOTIDE SEQUENCE</scope>
    <source>
        <tissue evidence="1">Leaf</tissue>
    </source>
</reference>
<name>A0A8J4S0X2_9ROSI</name>
<protein>
    <submittedName>
        <fullName evidence="1">Uncharacterized protein</fullName>
    </submittedName>
</protein>